<name>A0A0A9AV21_ARUDO</name>
<sequence>MSTTQGHHYSLRSSNGGCQGFKIGMLFRVNVSRTTH</sequence>
<dbReference type="AlphaFoldDB" id="A0A0A9AV21"/>
<accession>A0A0A9AV21</accession>
<reference evidence="1" key="1">
    <citation type="submission" date="2014-09" db="EMBL/GenBank/DDBJ databases">
        <authorList>
            <person name="Magalhaes I.L.F."/>
            <person name="Oliveira U."/>
            <person name="Santos F.R."/>
            <person name="Vidigal T.H.D.A."/>
            <person name="Brescovit A.D."/>
            <person name="Santos A.J."/>
        </authorList>
    </citation>
    <scope>NUCLEOTIDE SEQUENCE</scope>
    <source>
        <tissue evidence="1">Shoot tissue taken approximately 20 cm above the soil surface</tissue>
    </source>
</reference>
<protein>
    <submittedName>
        <fullName evidence="1">Uncharacterized protein</fullName>
    </submittedName>
</protein>
<dbReference type="EMBL" id="GBRH01242321">
    <property type="protein sequence ID" value="JAD55574.1"/>
    <property type="molecule type" value="Transcribed_RNA"/>
</dbReference>
<evidence type="ECO:0000313" key="1">
    <source>
        <dbReference type="EMBL" id="JAD55574.1"/>
    </source>
</evidence>
<proteinExistence type="predicted"/>
<reference evidence="1" key="2">
    <citation type="journal article" date="2015" name="Data Brief">
        <title>Shoot transcriptome of the giant reed, Arundo donax.</title>
        <authorList>
            <person name="Barrero R.A."/>
            <person name="Guerrero F.D."/>
            <person name="Moolhuijzen P."/>
            <person name="Goolsby J.A."/>
            <person name="Tidwell J."/>
            <person name="Bellgard S.E."/>
            <person name="Bellgard M.I."/>
        </authorList>
    </citation>
    <scope>NUCLEOTIDE SEQUENCE</scope>
    <source>
        <tissue evidence="1">Shoot tissue taken approximately 20 cm above the soil surface</tissue>
    </source>
</reference>
<organism evidence="1">
    <name type="scientific">Arundo donax</name>
    <name type="common">Giant reed</name>
    <name type="synonym">Donax arundinaceus</name>
    <dbReference type="NCBI Taxonomy" id="35708"/>
    <lineage>
        <taxon>Eukaryota</taxon>
        <taxon>Viridiplantae</taxon>
        <taxon>Streptophyta</taxon>
        <taxon>Embryophyta</taxon>
        <taxon>Tracheophyta</taxon>
        <taxon>Spermatophyta</taxon>
        <taxon>Magnoliopsida</taxon>
        <taxon>Liliopsida</taxon>
        <taxon>Poales</taxon>
        <taxon>Poaceae</taxon>
        <taxon>PACMAD clade</taxon>
        <taxon>Arundinoideae</taxon>
        <taxon>Arundineae</taxon>
        <taxon>Arundo</taxon>
    </lineage>
</organism>